<evidence type="ECO:0000256" key="1">
    <source>
        <dbReference type="SAM" id="Phobius"/>
    </source>
</evidence>
<reference evidence="2" key="1">
    <citation type="submission" date="2021-04" db="EMBL/GenBank/DDBJ databases">
        <title>novel species isolated from subtropical streams in China.</title>
        <authorList>
            <person name="Lu H."/>
        </authorList>
    </citation>
    <scope>NUCLEOTIDE SEQUENCE</scope>
    <source>
        <strain evidence="2">FT137W</strain>
    </source>
</reference>
<feature type="transmembrane region" description="Helical" evidence="1">
    <location>
        <begin position="16"/>
        <end position="34"/>
    </location>
</feature>
<feature type="transmembrane region" description="Helical" evidence="1">
    <location>
        <begin position="112"/>
        <end position="142"/>
    </location>
</feature>
<keyword evidence="1" id="KW-0472">Membrane</keyword>
<evidence type="ECO:0000313" key="2">
    <source>
        <dbReference type="EMBL" id="MBR7800029.1"/>
    </source>
</evidence>
<feature type="transmembrane region" description="Helical" evidence="1">
    <location>
        <begin position="41"/>
        <end position="60"/>
    </location>
</feature>
<sequence length="220" mass="24767">MLKQFIRDFVSHRPRFIFTSLLGILVFFLLPGLWSVVTRGLIAWNFAVWTYLISVSAVFLRSNHESVIRVAQREDSSALAALLMLVAAAIVSLFAIIFELTQMRGLSAEMKLLKYAFAGMTVLGAWFLLAIIFTFHYAVLYYRSPKDARALVFPDHEIHPNYWDFLYFSFTIAVALQTSDVAVMSRATRRVVLAHAILSFFFNAAILGFSINIAAGIVGN</sequence>
<name>A0A941ICC4_9BURK</name>
<dbReference type="AlphaFoldDB" id="A0A941ICC4"/>
<keyword evidence="1" id="KW-0812">Transmembrane</keyword>
<feature type="transmembrane region" description="Helical" evidence="1">
    <location>
        <begin position="191"/>
        <end position="218"/>
    </location>
</feature>
<dbReference type="EMBL" id="JAGSPJ010000003">
    <property type="protein sequence ID" value="MBR7800029.1"/>
    <property type="molecule type" value="Genomic_DNA"/>
</dbReference>
<proteinExistence type="predicted"/>
<gene>
    <name evidence="2" type="ORF">KDM90_08465</name>
</gene>
<feature type="transmembrane region" description="Helical" evidence="1">
    <location>
        <begin position="80"/>
        <end position="100"/>
    </location>
</feature>
<accession>A0A941ICC4</accession>
<dbReference type="Pfam" id="PF07077">
    <property type="entry name" value="DUF1345"/>
    <property type="match status" value="1"/>
</dbReference>
<dbReference type="Proteomes" id="UP000678545">
    <property type="component" value="Unassembled WGS sequence"/>
</dbReference>
<keyword evidence="3" id="KW-1185">Reference proteome</keyword>
<keyword evidence="1" id="KW-1133">Transmembrane helix</keyword>
<protein>
    <submittedName>
        <fullName evidence="2">DUF1345 domain-containing protein</fullName>
    </submittedName>
</protein>
<evidence type="ECO:0000313" key="3">
    <source>
        <dbReference type="Proteomes" id="UP000678545"/>
    </source>
</evidence>
<dbReference type="InterPro" id="IPR009781">
    <property type="entry name" value="DUF1345"/>
</dbReference>
<organism evidence="2 3">
    <name type="scientific">Undibacterium fentianense</name>
    <dbReference type="NCBI Taxonomy" id="2828728"/>
    <lineage>
        <taxon>Bacteria</taxon>
        <taxon>Pseudomonadati</taxon>
        <taxon>Pseudomonadota</taxon>
        <taxon>Betaproteobacteria</taxon>
        <taxon>Burkholderiales</taxon>
        <taxon>Oxalobacteraceae</taxon>
        <taxon>Undibacterium</taxon>
    </lineage>
</organism>
<comment type="caution">
    <text evidence="2">The sequence shown here is derived from an EMBL/GenBank/DDBJ whole genome shotgun (WGS) entry which is preliminary data.</text>
</comment>